<dbReference type="Proteomes" id="UP000198848">
    <property type="component" value="Unassembled WGS sequence"/>
</dbReference>
<name>A0A1H1FY38_NATTX</name>
<dbReference type="EMBL" id="FNLC01000002">
    <property type="protein sequence ID" value="SDR05699.1"/>
    <property type="molecule type" value="Genomic_DNA"/>
</dbReference>
<organism evidence="1 2">
    <name type="scientific">Natronobacterium texcoconense</name>
    <dbReference type="NCBI Taxonomy" id="1095778"/>
    <lineage>
        <taxon>Archaea</taxon>
        <taxon>Methanobacteriati</taxon>
        <taxon>Methanobacteriota</taxon>
        <taxon>Stenosarchaea group</taxon>
        <taxon>Halobacteria</taxon>
        <taxon>Halobacteriales</taxon>
        <taxon>Natrialbaceae</taxon>
        <taxon>Natronobacterium</taxon>
    </lineage>
</organism>
<proteinExistence type="predicted"/>
<keyword evidence="2" id="KW-1185">Reference proteome</keyword>
<dbReference type="InterPro" id="IPR007362">
    <property type="entry name" value="DUF429"/>
</dbReference>
<evidence type="ECO:0000313" key="2">
    <source>
        <dbReference type="Proteomes" id="UP000198848"/>
    </source>
</evidence>
<accession>A0A1H1FY38</accession>
<dbReference type="AlphaFoldDB" id="A0A1H1FY38"/>
<dbReference type="Pfam" id="PF04250">
    <property type="entry name" value="DUF429"/>
    <property type="match status" value="1"/>
</dbReference>
<dbReference type="OrthoDB" id="132880at2157"/>
<gene>
    <name evidence="1" type="ORF">SAMN04489842_2160</name>
</gene>
<evidence type="ECO:0000313" key="1">
    <source>
        <dbReference type="EMBL" id="SDR05699.1"/>
    </source>
</evidence>
<dbReference type="STRING" id="1095778.SAMN04489842_2160"/>
<dbReference type="RefSeq" id="WP_090381424.1">
    <property type="nucleotide sequence ID" value="NZ_FNLC01000002.1"/>
</dbReference>
<reference evidence="2" key="1">
    <citation type="submission" date="2016-10" db="EMBL/GenBank/DDBJ databases">
        <authorList>
            <person name="Varghese N."/>
            <person name="Submissions S."/>
        </authorList>
    </citation>
    <scope>NUCLEOTIDE SEQUENCE [LARGE SCALE GENOMIC DNA]</scope>
    <source>
        <strain evidence="2">DSM 24767</strain>
    </source>
</reference>
<sequence length="245" mass="27492">MNSYVGVDWASRGWLAVETNSREWTASMHPSIHSVWFTHRDADSILVDVPIGLPEDRRRECDRQAKEFLGPERASSVFWTPCRDAVEADTYEQAADANEACRGDGLSSQAWGLIPRIREVDRLLRDDEQARETILESHPEVCFAAFSEDGLLDSKHGSVGEDERVACLERVNNSVCGVFEDFVATHIESQEPWARRIGSSNRDDLLDAMALTLTAKFGDGEFDTFPADPPTDREDLPMQIVYADV</sequence>
<protein>
    <submittedName>
        <fullName evidence="1">Predicted nuclease (RNAse H fold)</fullName>
    </submittedName>
</protein>